<evidence type="ECO:0000313" key="2">
    <source>
        <dbReference type="Proteomes" id="UP001172457"/>
    </source>
</evidence>
<evidence type="ECO:0000313" key="1">
    <source>
        <dbReference type="EMBL" id="KAJ9566662.1"/>
    </source>
</evidence>
<protein>
    <submittedName>
        <fullName evidence="1">Uncharacterized protein</fullName>
    </submittedName>
</protein>
<keyword evidence="2" id="KW-1185">Reference proteome</keyword>
<accession>A0AA38WMZ4</accession>
<organism evidence="1 2">
    <name type="scientific">Centaurea solstitialis</name>
    <name type="common">yellow star-thistle</name>
    <dbReference type="NCBI Taxonomy" id="347529"/>
    <lineage>
        <taxon>Eukaryota</taxon>
        <taxon>Viridiplantae</taxon>
        <taxon>Streptophyta</taxon>
        <taxon>Embryophyta</taxon>
        <taxon>Tracheophyta</taxon>
        <taxon>Spermatophyta</taxon>
        <taxon>Magnoliopsida</taxon>
        <taxon>eudicotyledons</taxon>
        <taxon>Gunneridae</taxon>
        <taxon>Pentapetalae</taxon>
        <taxon>asterids</taxon>
        <taxon>campanulids</taxon>
        <taxon>Asterales</taxon>
        <taxon>Asteraceae</taxon>
        <taxon>Carduoideae</taxon>
        <taxon>Cardueae</taxon>
        <taxon>Centaureinae</taxon>
        <taxon>Centaurea</taxon>
    </lineage>
</organism>
<dbReference type="AlphaFoldDB" id="A0AA38WMZ4"/>
<reference evidence="1" key="1">
    <citation type="submission" date="2023-03" db="EMBL/GenBank/DDBJ databases">
        <title>Chromosome-scale reference genome and RAD-based genetic map of yellow starthistle (Centaurea solstitialis) reveal putative structural variation and QTLs associated with invader traits.</title>
        <authorList>
            <person name="Reatini B."/>
            <person name="Cang F.A."/>
            <person name="Jiang Q."/>
            <person name="Mckibben M.T.W."/>
            <person name="Barker M.S."/>
            <person name="Rieseberg L.H."/>
            <person name="Dlugosch K.M."/>
        </authorList>
    </citation>
    <scope>NUCLEOTIDE SEQUENCE</scope>
    <source>
        <strain evidence="1">CAN-66</strain>
        <tissue evidence="1">Leaf</tissue>
    </source>
</reference>
<sequence>MARCRSFGNAPQWHMRLSGDKGLAYVILNLIWGLDADSWYSKCNPVGDHEPLVSIYVCRYIRVFNQLILPLVLSSCNLPNHLKSYLSCRLGHRNRRLRKANLQRTSPLLTRPSGSILISVSLPNSNPYRF</sequence>
<name>A0AA38WMZ4_9ASTR</name>
<dbReference type="Proteomes" id="UP001172457">
    <property type="component" value="Chromosome 1"/>
</dbReference>
<proteinExistence type="predicted"/>
<gene>
    <name evidence="1" type="ORF">OSB04_002628</name>
</gene>
<dbReference type="EMBL" id="JARYMX010000001">
    <property type="protein sequence ID" value="KAJ9566662.1"/>
    <property type="molecule type" value="Genomic_DNA"/>
</dbReference>
<comment type="caution">
    <text evidence="1">The sequence shown here is derived from an EMBL/GenBank/DDBJ whole genome shotgun (WGS) entry which is preliminary data.</text>
</comment>